<feature type="transmembrane region" description="Helical" evidence="7">
    <location>
        <begin position="112"/>
        <end position="133"/>
    </location>
</feature>
<comment type="similarity">
    <text evidence="2">Belongs to the CD225/Dispanin family.</text>
</comment>
<dbReference type="Pfam" id="PF04505">
    <property type="entry name" value="CD225"/>
    <property type="match status" value="1"/>
</dbReference>
<evidence type="ECO:0000256" key="7">
    <source>
        <dbReference type="SAM" id="Phobius"/>
    </source>
</evidence>
<feature type="compositionally biased region" description="Pro residues" evidence="6">
    <location>
        <begin position="13"/>
        <end position="23"/>
    </location>
</feature>
<proteinExistence type="inferred from homology"/>
<accession>A0AAV7Q2V7</accession>
<keyword evidence="5 7" id="KW-0472">Membrane</keyword>
<comment type="caution">
    <text evidence="8">The sequence shown here is derived from an EMBL/GenBank/DDBJ whole genome shotgun (WGS) entry which is preliminary data.</text>
</comment>
<reference evidence="8" key="1">
    <citation type="journal article" date="2022" name="bioRxiv">
        <title>Sequencing and chromosome-scale assembly of the giantPleurodeles waltlgenome.</title>
        <authorList>
            <person name="Brown T."/>
            <person name="Elewa A."/>
            <person name="Iarovenko S."/>
            <person name="Subramanian E."/>
            <person name="Araus A.J."/>
            <person name="Petzold A."/>
            <person name="Susuki M."/>
            <person name="Suzuki K.-i.T."/>
            <person name="Hayashi T."/>
            <person name="Toyoda A."/>
            <person name="Oliveira C."/>
            <person name="Osipova E."/>
            <person name="Leigh N.D."/>
            <person name="Simon A."/>
            <person name="Yun M.H."/>
        </authorList>
    </citation>
    <scope>NUCLEOTIDE SEQUENCE</scope>
    <source>
        <strain evidence="8">20211129_DDA</strain>
        <tissue evidence="8">Liver</tissue>
    </source>
</reference>
<feature type="region of interest" description="Disordered" evidence="6">
    <location>
        <begin position="1"/>
        <end position="23"/>
    </location>
</feature>
<keyword evidence="9" id="KW-1185">Reference proteome</keyword>
<dbReference type="InterPro" id="IPR007593">
    <property type="entry name" value="CD225/Dispanin_fam"/>
</dbReference>
<evidence type="ECO:0000256" key="1">
    <source>
        <dbReference type="ARBA" id="ARBA00004370"/>
    </source>
</evidence>
<keyword evidence="3 7" id="KW-0812">Transmembrane</keyword>
<sequence length="149" mass="16070">MPPSNGPVSSYGAPPPNLHPNPQNPGIYPPYNMGYVQGQSTVVTTQPMVMVAQLPAHENDYLGYSIFNLICCCLCLGAAALVFSIKTRDANHRGDISEARANSVTARNLNHVSLGIGICITIAWIAYVIYISVTAHSYYQSALDSYYSG</sequence>
<evidence type="ECO:0000256" key="4">
    <source>
        <dbReference type="ARBA" id="ARBA00022989"/>
    </source>
</evidence>
<evidence type="ECO:0000256" key="3">
    <source>
        <dbReference type="ARBA" id="ARBA00022692"/>
    </source>
</evidence>
<dbReference type="PANTHER" id="PTHR14948">
    <property type="entry name" value="NG5"/>
    <property type="match status" value="1"/>
</dbReference>
<dbReference type="PANTHER" id="PTHR14948:SF46">
    <property type="entry name" value="DISPANIN SUBFAMILY A MEMBER 2B-LIKE-RELATED"/>
    <property type="match status" value="1"/>
</dbReference>
<comment type="subcellular location">
    <subcellularLocation>
        <location evidence="1">Membrane</location>
    </subcellularLocation>
</comment>
<organism evidence="8 9">
    <name type="scientific">Pleurodeles waltl</name>
    <name type="common">Iberian ribbed newt</name>
    <dbReference type="NCBI Taxonomy" id="8319"/>
    <lineage>
        <taxon>Eukaryota</taxon>
        <taxon>Metazoa</taxon>
        <taxon>Chordata</taxon>
        <taxon>Craniata</taxon>
        <taxon>Vertebrata</taxon>
        <taxon>Euteleostomi</taxon>
        <taxon>Amphibia</taxon>
        <taxon>Batrachia</taxon>
        <taxon>Caudata</taxon>
        <taxon>Salamandroidea</taxon>
        <taxon>Salamandridae</taxon>
        <taxon>Pleurodelinae</taxon>
        <taxon>Pleurodeles</taxon>
    </lineage>
</organism>
<protein>
    <submittedName>
        <fullName evidence="8">Uncharacterized protein</fullName>
    </submittedName>
</protein>
<dbReference type="Proteomes" id="UP001066276">
    <property type="component" value="Chromosome 7"/>
</dbReference>
<evidence type="ECO:0000256" key="2">
    <source>
        <dbReference type="ARBA" id="ARBA00006843"/>
    </source>
</evidence>
<evidence type="ECO:0000256" key="5">
    <source>
        <dbReference type="ARBA" id="ARBA00023136"/>
    </source>
</evidence>
<dbReference type="GO" id="GO:0016020">
    <property type="term" value="C:membrane"/>
    <property type="evidence" value="ECO:0007669"/>
    <property type="project" value="UniProtKB-SubCell"/>
</dbReference>
<gene>
    <name evidence="8" type="ORF">NDU88_010746</name>
</gene>
<name>A0AAV7Q2V7_PLEWA</name>
<evidence type="ECO:0000313" key="9">
    <source>
        <dbReference type="Proteomes" id="UP001066276"/>
    </source>
</evidence>
<evidence type="ECO:0000256" key="6">
    <source>
        <dbReference type="SAM" id="MobiDB-lite"/>
    </source>
</evidence>
<feature type="transmembrane region" description="Helical" evidence="7">
    <location>
        <begin position="61"/>
        <end position="83"/>
    </location>
</feature>
<dbReference type="EMBL" id="JANPWB010000011">
    <property type="protein sequence ID" value="KAJ1132433.1"/>
    <property type="molecule type" value="Genomic_DNA"/>
</dbReference>
<dbReference type="InterPro" id="IPR051423">
    <property type="entry name" value="CD225/Dispanin"/>
</dbReference>
<dbReference type="AlphaFoldDB" id="A0AAV7Q2V7"/>
<keyword evidence="4 7" id="KW-1133">Transmembrane helix</keyword>
<evidence type="ECO:0000313" key="8">
    <source>
        <dbReference type="EMBL" id="KAJ1132433.1"/>
    </source>
</evidence>